<dbReference type="EMBL" id="JAWZYT010002117">
    <property type="protein sequence ID" value="KAK4306515.1"/>
    <property type="molecule type" value="Genomic_DNA"/>
</dbReference>
<organism evidence="3 4">
    <name type="scientific">Petrolisthes manimaculis</name>
    <dbReference type="NCBI Taxonomy" id="1843537"/>
    <lineage>
        <taxon>Eukaryota</taxon>
        <taxon>Metazoa</taxon>
        <taxon>Ecdysozoa</taxon>
        <taxon>Arthropoda</taxon>
        <taxon>Crustacea</taxon>
        <taxon>Multicrustacea</taxon>
        <taxon>Malacostraca</taxon>
        <taxon>Eumalacostraca</taxon>
        <taxon>Eucarida</taxon>
        <taxon>Decapoda</taxon>
        <taxon>Pleocyemata</taxon>
        <taxon>Anomura</taxon>
        <taxon>Galatheoidea</taxon>
        <taxon>Porcellanidae</taxon>
        <taxon>Petrolisthes</taxon>
    </lineage>
</organism>
<keyword evidence="2" id="KW-1133">Transmembrane helix</keyword>
<evidence type="ECO:0000256" key="1">
    <source>
        <dbReference type="SAM" id="MobiDB-lite"/>
    </source>
</evidence>
<sequence length="299" mass="34698">MYRHLCYDEGQMLAMKYLWVVLQVATTVAHNTFINLYSNLDNTDGGEKSIYQYCRENVQLSVYSELREEGYPKALFTVSPKNAQHFDLKVTHKLINKLIADKMPGSLTDVLRIMKEFVYLRNELCHRALQSLTVNQYKMKLQGMWENLHTLYRSACELTNTEFPPHVTEELDTIQSSLLRGQPVHFHQHKNSEEKEKSSTSFKSSTQHTHSHCTFSGNSARCDDAGIDYGKLRIFLLYLIVTIVFMIKISIQVVIVFTCDLVDRVKTKFTLGQMVNTLRLIIDVDTGNAQFRQRERVWN</sequence>
<feature type="compositionally biased region" description="Low complexity" evidence="1">
    <location>
        <begin position="199"/>
        <end position="208"/>
    </location>
</feature>
<proteinExistence type="predicted"/>
<feature type="transmembrane region" description="Helical" evidence="2">
    <location>
        <begin position="235"/>
        <end position="259"/>
    </location>
</feature>
<evidence type="ECO:0000256" key="2">
    <source>
        <dbReference type="SAM" id="Phobius"/>
    </source>
</evidence>
<evidence type="ECO:0000313" key="3">
    <source>
        <dbReference type="EMBL" id="KAK4306515.1"/>
    </source>
</evidence>
<gene>
    <name evidence="3" type="ORF">Pmani_021659</name>
</gene>
<keyword evidence="2" id="KW-0812">Transmembrane</keyword>
<evidence type="ECO:0000313" key="4">
    <source>
        <dbReference type="Proteomes" id="UP001292094"/>
    </source>
</evidence>
<accession>A0AAE1U528</accession>
<dbReference type="Proteomes" id="UP001292094">
    <property type="component" value="Unassembled WGS sequence"/>
</dbReference>
<feature type="region of interest" description="Disordered" evidence="1">
    <location>
        <begin position="188"/>
        <end position="213"/>
    </location>
</feature>
<dbReference type="AlphaFoldDB" id="A0AAE1U528"/>
<keyword evidence="4" id="KW-1185">Reference proteome</keyword>
<comment type="caution">
    <text evidence="3">The sequence shown here is derived from an EMBL/GenBank/DDBJ whole genome shotgun (WGS) entry which is preliminary data.</text>
</comment>
<reference evidence="3" key="1">
    <citation type="submission" date="2023-11" db="EMBL/GenBank/DDBJ databases">
        <title>Genome assemblies of two species of porcelain crab, Petrolisthes cinctipes and Petrolisthes manimaculis (Anomura: Porcellanidae).</title>
        <authorList>
            <person name="Angst P."/>
        </authorList>
    </citation>
    <scope>NUCLEOTIDE SEQUENCE</scope>
    <source>
        <strain evidence="3">PB745_02</strain>
        <tissue evidence="3">Gill</tissue>
    </source>
</reference>
<protein>
    <submittedName>
        <fullName evidence="3">Uncharacterized protein</fullName>
    </submittedName>
</protein>
<name>A0AAE1U528_9EUCA</name>
<keyword evidence="2" id="KW-0472">Membrane</keyword>